<evidence type="ECO:0000313" key="3">
    <source>
        <dbReference type="EMBL" id="KAH0875593.1"/>
    </source>
</evidence>
<evidence type="ECO:0000313" key="4">
    <source>
        <dbReference type="Proteomes" id="UP000824890"/>
    </source>
</evidence>
<proteinExistence type="predicted"/>
<reference evidence="3 4" key="1">
    <citation type="submission" date="2021-05" db="EMBL/GenBank/DDBJ databases">
        <title>Genome Assembly of Synthetic Allotetraploid Brassica napus Reveals Homoeologous Exchanges between Subgenomes.</title>
        <authorList>
            <person name="Davis J.T."/>
        </authorList>
    </citation>
    <scope>NUCLEOTIDE SEQUENCE [LARGE SCALE GENOMIC DNA]</scope>
    <source>
        <strain evidence="4">cv. Da-Ae</strain>
        <tissue evidence="3">Seedling</tissue>
    </source>
</reference>
<dbReference type="InterPro" id="IPR000270">
    <property type="entry name" value="PB1_dom"/>
</dbReference>
<evidence type="ECO:0000259" key="2">
    <source>
        <dbReference type="SMART" id="SM00666"/>
    </source>
</evidence>
<dbReference type="PANTHER" id="PTHR31066:SF102">
    <property type="entry name" value="PB1 DOMAIN-CONTAINING PROTEIN"/>
    <property type="match status" value="1"/>
</dbReference>
<sequence>MGRGQVNDVRFWKLEEAYELTIKAMATVKFLCSYGGRIIPRYPDNKLRYHGGHTRVLSVQRSISFAELAVKLGEVCGMKVSSLRCQLPADDLDGLVTVSSDEDLANLMEEYDLAATALKIRVFLSPPLSTMSSSSSSNSSTSRSCSPSSPSTVSPKTCPVCVERSHHRNTNKGCYVQRSPSRDQFYLVRN</sequence>
<dbReference type="EMBL" id="JAGKQM010000016">
    <property type="protein sequence ID" value="KAH0875593.1"/>
    <property type="molecule type" value="Genomic_DNA"/>
</dbReference>
<organism evidence="3 4">
    <name type="scientific">Brassica napus</name>
    <name type="common">Rape</name>
    <dbReference type="NCBI Taxonomy" id="3708"/>
    <lineage>
        <taxon>Eukaryota</taxon>
        <taxon>Viridiplantae</taxon>
        <taxon>Streptophyta</taxon>
        <taxon>Embryophyta</taxon>
        <taxon>Tracheophyta</taxon>
        <taxon>Spermatophyta</taxon>
        <taxon>Magnoliopsida</taxon>
        <taxon>eudicotyledons</taxon>
        <taxon>Gunneridae</taxon>
        <taxon>Pentapetalae</taxon>
        <taxon>rosids</taxon>
        <taxon>malvids</taxon>
        <taxon>Brassicales</taxon>
        <taxon>Brassicaceae</taxon>
        <taxon>Brassiceae</taxon>
        <taxon>Brassica</taxon>
    </lineage>
</organism>
<feature type="domain" description="PB1" evidence="2">
    <location>
        <begin position="42"/>
        <end position="125"/>
    </location>
</feature>
<dbReference type="PANTHER" id="PTHR31066">
    <property type="entry name" value="OS05G0427100 PROTEIN-RELATED"/>
    <property type="match status" value="1"/>
</dbReference>
<dbReference type="Gene3D" id="3.10.20.90">
    <property type="entry name" value="Phosphatidylinositol 3-kinase Catalytic Subunit, Chain A, domain 1"/>
    <property type="match status" value="1"/>
</dbReference>
<gene>
    <name evidence="3" type="ORF">HID58_072955</name>
</gene>
<name>A0ABQ7Z641_BRANA</name>
<dbReference type="Pfam" id="PF00564">
    <property type="entry name" value="PB1"/>
    <property type="match status" value="1"/>
</dbReference>
<keyword evidence="4" id="KW-1185">Reference proteome</keyword>
<dbReference type="SMART" id="SM00666">
    <property type="entry name" value="PB1"/>
    <property type="match status" value="1"/>
</dbReference>
<dbReference type="SUPFAM" id="SSF54277">
    <property type="entry name" value="CAD &amp; PB1 domains"/>
    <property type="match status" value="1"/>
</dbReference>
<accession>A0ABQ7Z641</accession>
<comment type="caution">
    <text evidence="3">The sequence shown here is derived from an EMBL/GenBank/DDBJ whole genome shotgun (WGS) entry which is preliminary data.</text>
</comment>
<dbReference type="CDD" id="cd06410">
    <property type="entry name" value="PB1_UP2"/>
    <property type="match status" value="1"/>
</dbReference>
<dbReference type="Proteomes" id="UP000824890">
    <property type="component" value="Unassembled WGS sequence"/>
</dbReference>
<protein>
    <recommendedName>
        <fullName evidence="2">PB1 domain-containing protein</fullName>
    </recommendedName>
</protein>
<dbReference type="InterPro" id="IPR053198">
    <property type="entry name" value="Gynoecium_Dev_Regulator"/>
</dbReference>
<feature type="compositionally biased region" description="Low complexity" evidence="1">
    <location>
        <begin position="130"/>
        <end position="155"/>
    </location>
</feature>
<evidence type="ECO:0000256" key="1">
    <source>
        <dbReference type="SAM" id="MobiDB-lite"/>
    </source>
</evidence>
<feature type="region of interest" description="Disordered" evidence="1">
    <location>
        <begin position="130"/>
        <end position="157"/>
    </location>
</feature>